<dbReference type="SMART" id="SM00450">
    <property type="entry name" value="RHOD"/>
    <property type="match status" value="2"/>
</dbReference>
<feature type="domain" description="Rhodanese" evidence="2">
    <location>
        <begin position="176"/>
        <end position="287"/>
    </location>
</feature>
<dbReference type="Gene3D" id="3.40.250.10">
    <property type="entry name" value="Rhodanese-like domain"/>
    <property type="match status" value="2"/>
</dbReference>
<gene>
    <name evidence="3" type="ORF">NSPWAT_1567</name>
</gene>
<protein>
    <submittedName>
        <fullName evidence="3">Thiosulfate sulfurtransferase</fullName>
        <ecNumber evidence="3">2.8.1.1</ecNumber>
    </submittedName>
</protein>
<keyword evidence="3" id="KW-0808">Transferase</keyword>
<dbReference type="Pfam" id="PF00581">
    <property type="entry name" value="Rhodanese"/>
    <property type="match status" value="2"/>
</dbReference>
<dbReference type="InterPro" id="IPR001763">
    <property type="entry name" value="Rhodanese-like_dom"/>
</dbReference>
<evidence type="ECO:0000256" key="1">
    <source>
        <dbReference type="ARBA" id="ARBA00022737"/>
    </source>
</evidence>
<evidence type="ECO:0000313" key="4">
    <source>
        <dbReference type="Proteomes" id="UP001157733"/>
    </source>
</evidence>
<keyword evidence="4" id="KW-1185">Reference proteome</keyword>
<dbReference type="RefSeq" id="WP_282011325.1">
    <property type="nucleotide sequence ID" value="NZ_OX336137.1"/>
</dbReference>
<dbReference type="CDD" id="cd01449">
    <property type="entry name" value="TST_Repeat_2"/>
    <property type="match status" value="1"/>
</dbReference>
<dbReference type="Proteomes" id="UP001157733">
    <property type="component" value="Chromosome"/>
</dbReference>
<organism evidence="3 4">
    <name type="scientific">Nitrospina watsonii</name>
    <dbReference type="NCBI Taxonomy" id="1323948"/>
    <lineage>
        <taxon>Bacteria</taxon>
        <taxon>Pseudomonadati</taxon>
        <taxon>Nitrospinota/Tectimicrobiota group</taxon>
        <taxon>Nitrospinota</taxon>
        <taxon>Nitrospinia</taxon>
        <taxon>Nitrospinales</taxon>
        <taxon>Nitrospinaceae</taxon>
        <taxon>Nitrospina</taxon>
    </lineage>
</organism>
<name>A0ABM9HDU9_9BACT</name>
<dbReference type="EC" id="2.8.1.1" evidence="3"/>
<dbReference type="EMBL" id="OX336137">
    <property type="protein sequence ID" value="CAI2718426.1"/>
    <property type="molecule type" value="Genomic_DNA"/>
</dbReference>
<evidence type="ECO:0000259" key="2">
    <source>
        <dbReference type="PROSITE" id="PS50206"/>
    </source>
</evidence>
<dbReference type="PANTHER" id="PTHR43855">
    <property type="entry name" value="THIOSULFATE SULFURTRANSFERASE"/>
    <property type="match status" value="1"/>
</dbReference>
<reference evidence="3 4" key="1">
    <citation type="submission" date="2022-09" db="EMBL/GenBank/DDBJ databases">
        <authorList>
            <person name="Kop L."/>
        </authorList>
    </citation>
    <scope>NUCLEOTIDE SEQUENCE [LARGE SCALE GENOMIC DNA]</scope>
    <source>
        <strain evidence="3 4">347</strain>
    </source>
</reference>
<dbReference type="PROSITE" id="PS50206">
    <property type="entry name" value="RHODANESE_3"/>
    <property type="match status" value="2"/>
</dbReference>
<feature type="domain" description="Rhodanese" evidence="2">
    <location>
        <begin position="30"/>
        <end position="142"/>
    </location>
</feature>
<accession>A0ABM9HDU9</accession>
<sequence>MCLICGGWTASWADTAQTPLLTLETLRTLPPTEVVVLDTRSTWRYLLGHIPGAQSTGDWQDYSVTRSGVRGLIDQDRNAIARKLKALGIDKNKIIVLYGDPTDKWRTDGRFFWMLEFYGFPRTVLLEGGLDAWESQGLPIERGPASPPGASDLKAEDIQFNSAVYADQEWIRQRLNTPELALIDNRERNEFDGATPYGSSRGGHIPGAIHIDWREFYDANGRLKPRDALEALLQKWNVRKDQQVVVYCTGGVRSGMAYFVFRYLGYDVRNYDGSWWDWSRNPNLPVES</sequence>
<keyword evidence="1" id="KW-0677">Repeat</keyword>
<evidence type="ECO:0000313" key="3">
    <source>
        <dbReference type="EMBL" id="CAI2718426.1"/>
    </source>
</evidence>
<dbReference type="InterPro" id="IPR036873">
    <property type="entry name" value="Rhodanese-like_dom_sf"/>
</dbReference>
<dbReference type="SUPFAM" id="SSF52821">
    <property type="entry name" value="Rhodanese/Cell cycle control phosphatase"/>
    <property type="match status" value="2"/>
</dbReference>
<dbReference type="InterPro" id="IPR051126">
    <property type="entry name" value="Thiosulfate_sulfurtransferase"/>
</dbReference>
<proteinExistence type="predicted"/>
<dbReference type="PANTHER" id="PTHR43855:SF1">
    <property type="entry name" value="THIOSULFATE SULFURTRANSFERASE"/>
    <property type="match status" value="1"/>
</dbReference>
<dbReference type="GO" id="GO:0004792">
    <property type="term" value="F:thiosulfate-cyanide sulfurtransferase activity"/>
    <property type="evidence" value="ECO:0007669"/>
    <property type="project" value="UniProtKB-EC"/>
</dbReference>